<dbReference type="PANTHER" id="PTHR30033:SF1">
    <property type="entry name" value="FLAGELLAR HOOK-ASSOCIATED PROTEIN 1"/>
    <property type="match status" value="1"/>
</dbReference>
<dbReference type="Proteomes" id="UP001055804">
    <property type="component" value="Unassembled WGS sequence"/>
</dbReference>
<feature type="domain" description="Flagellar basal body rod protein N-terminal" evidence="7">
    <location>
        <begin position="8"/>
        <end position="36"/>
    </location>
</feature>
<organism evidence="9 10">
    <name type="scientific">Futiania mangrovi</name>
    <dbReference type="NCBI Taxonomy" id="2959716"/>
    <lineage>
        <taxon>Bacteria</taxon>
        <taxon>Pseudomonadati</taxon>
        <taxon>Pseudomonadota</taxon>
        <taxon>Alphaproteobacteria</taxon>
        <taxon>Futianiales</taxon>
        <taxon>Futianiaceae</taxon>
        <taxon>Futiania</taxon>
    </lineage>
</organism>
<dbReference type="AlphaFoldDB" id="A0A9J6P9Z5"/>
<name>A0A9J6P9Z5_9PROT</name>
<keyword evidence="9" id="KW-0282">Flagellum</keyword>
<evidence type="ECO:0000256" key="6">
    <source>
        <dbReference type="ARBA" id="ARBA00023143"/>
    </source>
</evidence>
<evidence type="ECO:0000313" key="10">
    <source>
        <dbReference type="Proteomes" id="UP001055804"/>
    </source>
</evidence>
<evidence type="ECO:0000256" key="5">
    <source>
        <dbReference type="ARBA" id="ARBA00022525"/>
    </source>
</evidence>
<evidence type="ECO:0000259" key="8">
    <source>
        <dbReference type="Pfam" id="PF22638"/>
    </source>
</evidence>
<evidence type="ECO:0000313" key="9">
    <source>
        <dbReference type="EMBL" id="MCP1336844.1"/>
    </source>
</evidence>
<dbReference type="RefSeq" id="WP_269332786.1">
    <property type="nucleotide sequence ID" value="NZ_JAMZFT010000002.1"/>
</dbReference>
<dbReference type="GO" id="GO:0044780">
    <property type="term" value="P:bacterial-type flagellum assembly"/>
    <property type="evidence" value="ECO:0007669"/>
    <property type="project" value="InterPro"/>
</dbReference>
<feature type="domain" description="Flagellar hook-associated protein FlgK helical" evidence="8">
    <location>
        <begin position="100"/>
        <end position="315"/>
    </location>
</feature>
<reference evidence="9" key="1">
    <citation type="submission" date="2022-06" db="EMBL/GenBank/DDBJ databases">
        <title>Isolation and Genomics of Futiania mangrovii gen. nov., sp. nov., a Rare and Metabolically-versatile member in the Class Alphaproteobacteria.</title>
        <authorList>
            <person name="Liu L."/>
            <person name="Huang W.-C."/>
            <person name="Pan J."/>
            <person name="Li J."/>
            <person name="Huang Y."/>
            <person name="Du H."/>
            <person name="Liu Y."/>
            <person name="Li M."/>
        </authorList>
    </citation>
    <scope>NUCLEOTIDE SEQUENCE</scope>
    <source>
        <strain evidence="9">FT118</strain>
    </source>
</reference>
<dbReference type="InterPro" id="IPR001444">
    <property type="entry name" value="Flag_bb_rod_N"/>
</dbReference>
<dbReference type="EMBL" id="JAMZFT010000002">
    <property type="protein sequence ID" value="MCP1336844.1"/>
    <property type="molecule type" value="Genomic_DNA"/>
</dbReference>
<accession>A0A9J6P9Z5</accession>
<keyword evidence="10" id="KW-1185">Reference proteome</keyword>
<evidence type="ECO:0000256" key="3">
    <source>
        <dbReference type="ARBA" id="ARBA00009677"/>
    </source>
</evidence>
<keyword evidence="9" id="KW-0969">Cilium</keyword>
<evidence type="ECO:0000256" key="1">
    <source>
        <dbReference type="ARBA" id="ARBA00004117"/>
    </source>
</evidence>
<proteinExistence type="inferred from homology"/>
<comment type="caution">
    <text evidence="9">The sequence shown here is derived from an EMBL/GenBank/DDBJ whole genome shotgun (WGS) entry which is preliminary data.</text>
</comment>
<dbReference type="SUPFAM" id="SSF64518">
    <property type="entry name" value="Phase 1 flagellin"/>
    <property type="match status" value="1"/>
</dbReference>
<dbReference type="GO" id="GO:0005576">
    <property type="term" value="C:extracellular region"/>
    <property type="evidence" value="ECO:0007669"/>
    <property type="project" value="UniProtKB-SubCell"/>
</dbReference>
<dbReference type="GO" id="GO:0009424">
    <property type="term" value="C:bacterial-type flagellum hook"/>
    <property type="evidence" value="ECO:0007669"/>
    <property type="project" value="InterPro"/>
</dbReference>
<dbReference type="NCBIfam" id="TIGR02492">
    <property type="entry name" value="flgK_ends"/>
    <property type="match status" value="1"/>
</dbReference>
<sequence>MSITSALANAASGLRAASRSADVASSNIANAMTEGYSRREVMLAERSVAGRGAGVAVAGVRRAEAQMLSADVRAASARAGEGDARAEALATLSAGIGTADDGGGLSRAMENFRSALSALAETPESVGLQESAAAAARTVTEKFQSASAIVARVRQDADGQIAREVAAVNDGLTRLERIDREIRILSARGEDPSALMDERDRVIDDIAQRVPIRTIRTDQNGVQLMTQEGLALYDGAQARTLSFTPAGAITPGQAFPGGVLSGLTLDGKEVAPGGGSPQAISGGSIAGLFAVRDQITVEAGATLDALAEDLVARFQDPAADPSLAPGQAGLFTDAGSPLGAPVTPGLAGRISVNAAVDPAQGGESWRLRDGVAAAVPGVAGDATQVRRFADALDAPRTLPAAAGIAAPRGAAAAAADIVARLAVSADRAGQQAATERVHAAQLSDARSNKTGVDRDAELQSLIAIEQAYAANAKVVEVMARLVDRLLAM</sequence>
<keyword evidence="6" id="KW-0975">Bacterial flagellum</keyword>
<evidence type="ECO:0000256" key="4">
    <source>
        <dbReference type="ARBA" id="ARBA00016244"/>
    </source>
</evidence>
<dbReference type="GO" id="GO:0009425">
    <property type="term" value="C:bacterial-type flagellum basal body"/>
    <property type="evidence" value="ECO:0007669"/>
    <property type="project" value="UniProtKB-SubCell"/>
</dbReference>
<dbReference type="PANTHER" id="PTHR30033">
    <property type="entry name" value="FLAGELLAR HOOK-ASSOCIATED PROTEIN 1"/>
    <property type="match status" value="1"/>
</dbReference>
<evidence type="ECO:0000259" key="7">
    <source>
        <dbReference type="Pfam" id="PF00460"/>
    </source>
</evidence>
<dbReference type="GO" id="GO:0005198">
    <property type="term" value="F:structural molecule activity"/>
    <property type="evidence" value="ECO:0007669"/>
    <property type="project" value="InterPro"/>
</dbReference>
<dbReference type="InterPro" id="IPR002371">
    <property type="entry name" value="FlgK"/>
</dbReference>
<dbReference type="InterPro" id="IPR053927">
    <property type="entry name" value="FlgK_helical"/>
</dbReference>
<gene>
    <name evidence="9" type="primary">flgK</name>
    <name evidence="9" type="ORF">NJQ99_10525</name>
</gene>
<comment type="similarity">
    <text evidence="3">Belongs to the flagella basal body rod proteins family.</text>
</comment>
<evidence type="ECO:0000256" key="2">
    <source>
        <dbReference type="ARBA" id="ARBA00004613"/>
    </source>
</evidence>
<keyword evidence="5" id="KW-0964">Secreted</keyword>
<protein>
    <recommendedName>
        <fullName evidence="4">Flagellar hook-associated protein 1</fullName>
    </recommendedName>
</protein>
<dbReference type="Pfam" id="PF22638">
    <property type="entry name" value="FlgK_D1"/>
    <property type="match status" value="1"/>
</dbReference>
<dbReference type="Pfam" id="PF00460">
    <property type="entry name" value="Flg_bb_rod"/>
    <property type="match status" value="1"/>
</dbReference>
<keyword evidence="9" id="KW-0966">Cell projection</keyword>
<comment type="subcellular location">
    <subcellularLocation>
        <location evidence="1">Bacterial flagellum basal body</location>
    </subcellularLocation>
    <subcellularLocation>
        <location evidence="2">Secreted</location>
    </subcellularLocation>
</comment>